<feature type="coiled-coil region" evidence="1">
    <location>
        <begin position="251"/>
        <end position="278"/>
    </location>
</feature>
<name>A0ABP0Y6M1_9ROSI</name>
<dbReference type="Pfam" id="PF03087">
    <property type="entry name" value="BPS1"/>
    <property type="match status" value="1"/>
</dbReference>
<dbReference type="InterPro" id="IPR004320">
    <property type="entry name" value="BPS1_pln"/>
</dbReference>
<evidence type="ECO:0000256" key="1">
    <source>
        <dbReference type="SAM" id="Coils"/>
    </source>
</evidence>
<sequence length="332" mass="37560">MDSFAVNSKKTLHVRSNSLPSKPHPIVNQVDEHLCRLKSSEATSSTSSLCHRLSSLQDLHDCIDELLLLPFTQQTLVKESDNKWTDDLLEGSLRVLELCDIAKDALLQTKECVRELESVFRRRRGEAVIASNIQKCLSSRKMIKKAVHKALKGIKSNCSQKSEENSATVSLLKEVEAITYSTVESVLSFIAGQKFPSKLSRWSFVSKLVQPKRVSSKDEDSYANEVEMVDATLSAIATDATDKSFILQDKLRQFESSIQDLEEDLESLKRLLIKNRGQLPNHGYLMKLSIKISITVKESHEYKAYNKGIEQVREILGYGETHYTHRQDTSEN</sequence>
<organism evidence="2 3">
    <name type="scientific">Citrullus colocynthis</name>
    <name type="common">colocynth</name>
    <dbReference type="NCBI Taxonomy" id="252529"/>
    <lineage>
        <taxon>Eukaryota</taxon>
        <taxon>Viridiplantae</taxon>
        <taxon>Streptophyta</taxon>
        <taxon>Embryophyta</taxon>
        <taxon>Tracheophyta</taxon>
        <taxon>Spermatophyta</taxon>
        <taxon>Magnoliopsida</taxon>
        <taxon>eudicotyledons</taxon>
        <taxon>Gunneridae</taxon>
        <taxon>Pentapetalae</taxon>
        <taxon>rosids</taxon>
        <taxon>fabids</taxon>
        <taxon>Cucurbitales</taxon>
        <taxon>Cucurbitaceae</taxon>
        <taxon>Benincaseae</taxon>
        <taxon>Citrullus</taxon>
    </lineage>
</organism>
<dbReference type="PANTHER" id="PTHR33070:SF129">
    <property type="entry name" value="DUF241 DOMAIN PROTEIN"/>
    <property type="match status" value="1"/>
</dbReference>
<keyword evidence="3" id="KW-1185">Reference proteome</keyword>
<evidence type="ECO:0000313" key="3">
    <source>
        <dbReference type="Proteomes" id="UP001642487"/>
    </source>
</evidence>
<accession>A0ABP0Y6M1</accession>
<gene>
    <name evidence="2" type="ORF">CITCOLO1_LOCUS7895</name>
</gene>
<evidence type="ECO:0000313" key="2">
    <source>
        <dbReference type="EMBL" id="CAK9316049.1"/>
    </source>
</evidence>
<dbReference type="EMBL" id="OZ021736">
    <property type="protein sequence ID" value="CAK9316049.1"/>
    <property type="molecule type" value="Genomic_DNA"/>
</dbReference>
<dbReference type="Proteomes" id="UP001642487">
    <property type="component" value="Chromosome 2"/>
</dbReference>
<proteinExistence type="predicted"/>
<dbReference type="PANTHER" id="PTHR33070">
    <property type="entry name" value="OS06G0725500 PROTEIN"/>
    <property type="match status" value="1"/>
</dbReference>
<keyword evidence="1" id="KW-0175">Coiled coil</keyword>
<protein>
    <submittedName>
        <fullName evidence="2">Uncharacterized protein</fullName>
    </submittedName>
</protein>
<reference evidence="2 3" key="1">
    <citation type="submission" date="2024-03" db="EMBL/GenBank/DDBJ databases">
        <authorList>
            <person name="Gkanogiannis A."/>
            <person name="Becerra Lopez-Lavalle L."/>
        </authorList>
    </citation>
    <scope>NUCLEOTIDE SEQUENCE [LARGE SCALE GENOMIC DNA]</scope>
</reference>